<sequence>MVSKIDCIYMFLFLVLCSCNKKSELSGLNSANEAIFTKLSQEQTGINFANELYENMKFNGVQYEYYYNGSGLAVADFNNDGLKDVFFVSTLKKHQIFLNQGDLKFKDVTSHTGITFQQKFSGGVTIVDINNDGWMDVYISNSGKYKGEEKRRNKLYINMGAKGEHKIPTFTEQGKKYGLDIADCSTQATFFDYDKDGDLDMYLLNHFPSTYPDNTTIEELLDVDGGVSNDRLLRNDNNYFTDISKKAGIIHNRLEYGLGIAIGDVNNDTWPDIYVSNDYSGKDHLYMNNMDGTFTDRILEATKNISFFAMGNDMSDINNDGWLDIMTVDMMGESNYDIKTSMSGMNPKKFQNTVDIGLHHQYMYNALQINSGFLNKNNVPIFSNLAQLAGVSRTDWSWAPLFFDMDNDGFKDLFVSNGIKRDFRNNDFVNYMNKKQDTILASKKFSPKDYISDLLDKMPTRKKENFFFKNNDGLNFTKMNKVWGDQTLTSSNGAVYADMDNDGDLDIIVNNTDDPAFILKNNSKELGLGHSLTITLKGPQKNRDGIGARVVVTTDENKQTQELYFSRGFMSAMSRELHFGLGTSSKATVEIIWPDNKHQLLKNVTANQLLTINYSDAVVASTQEKKKLENTLFSKNTVKGLNYMHKENDFDDFARESLLPHKMSNEGPSLAVGDINGDGLEDIHVGGALAMQGVIYIQNSDGSFALANETLMEKESAYEDVASEFIDVDNDGDLDLYIVSGGNENLEGSVLLRDRLYINDGKGNFTKTSGALPKIAISGSCIKAIDYDNDGDKDLFIGGRQVPGKYPAPAKSYLLQNNSIAGKVIFEEAKLEVNNLWQNLGMVTDAVWIDLNEDGFLDLITAGEWMPIRVFENDKGKDFTEKTKEYGLEETNGWWYSLAVHDFDKDGDKDIIAGNLGLNYKYKASNTAPFEVFASDFDASGSNDIVLSYYDDKKLVPVRGRECSSRQMPFLKEKFPTYDAYGKATVTDIFDDNQLKKSVHLKANTFETTLFKNEGGKFVSKKLETGVQTSSVNDILVDDMDGDGFADILMAGNLYGSEVETPRNDAAHGLFLKGNAEGDFKLIKGRESGLMIDGEVKYIKTIIINKRKNIIVAKNNQALEIIAINPH</sequence>
<dbReference type="Gene3D" id="2.130.10.130">
    <property type="entry name" value="Integrin alpha, N-terminal"/>
    <property type="match status" value="3"/>
</dbReference>
<dbReference type="PANTHER" id="PTHR16026:SF0">
    <property type="entry name" value="CARTILAGE ACIDIC PROTEIN 1"/>
    <property type="match status" value="1"/>
</dbReference>
<reference evidence="3 4" key="1">
    <citation type="submission" date="2018-10" db="EMBL/GenBank/DDBJ databases">
        <title>Genomic Encyclopedia of Archaeal and Bacterial Type Strains, Phase II (KMG-II): from individual species to whole genera.</title>
        <authorList>
            <person name="Goeker M."/>
        </authorList>
    </citation>
    <scope>NUCLEOTIDE SEQUENCE [LARGE SCALE GENOMIC DNA]</scope>
    <source>
        <strain evidence="3 4">DSM 25230</strain>
    </source>
</reference>
<dbReference type="RefSeq" id="WP_121063728.1">
    <property type="nucleotide sequence ID" value="NZ_RBIQ01000007.1"/>
</dbReference>
<dbReference type="EMBL" id="RBIQ01000007">
    <property type="protein sequence ID" value="RKR14475.1"/>
    <property type="molecule type" value="Genomic_DNA"/>
</dbReference>
<dbReference type="Pfam" id="PF13517">
    <property type="entry name" value="FG-GAP_3"/>
    <property type="match status" value="4"/>
</dbReference>
<dbReference type="Proteomes" id="UP000269412">
    <property type="component" value="Unassembled WGS sequence"/>
</dbReference>
<gene>
    <name evidence="3" type="ORF">CLV91_0552</name>
</gene>
<dbReference type="InterPro" id="IPR013517">
    <property type="entry name" value="FG-GAP"/>
</dbReference>
<evidence type="ECO:0000313" key="4">
    <source>
        <dbReference type="Proteomes" id="UP000269412"/>
    </source>
</evidence>
<evidence type="ECO:0000313" key="3">
    <source>
        <dbReference type="EMBL" id="RKR14475.1"/>
    </source>
</evidence>
<evidence type="ECO:0000259" key="2">
    <source>
        <dbReference type="Pfam" id="PF07593"/>
    </source>
</evidence>
<organism evidence="3 4">
    <name type="scientific">Maribacter vaceletii</name>
    <dbReference type="NCBI Taxonomy" id="1206816"/>
    <lineage>
        <taxon>Bacteria</taxon>
        <taxon>Pseudomonadati</taxon>
        <taxon>Bacteroidota</taxon>
        <taxon>Flavobacteriia</taxon>
        <taxon>Flavobacteriales</taxon>
        <taxon>Flavobacteriaceae</taxon>
        <taxon>Maribacter</taxon>
    </lineage>
</organism>
<dbReference type="PROSITE" id="PS51257">
    <property type="entry name" value="PROKAR_LIPOPROTEIN"/>
    <property type="match status" value="1"/>
</dbReference>
<comment type="caution">
    <text evidence="3">The sequence shown here is derived from an EMBL/GenBank/DDBJ whole genome shotgun (WGS) entry which is preliminary data.</text>
</comment>
<keyword evidence="4" id="KW-1185">Reference proteome</keyword>
<dbReference type="InterPro" id="IPR027039">
    <property type="entry name" value="Crtac1"/>
</dbReference>
<proteinExistence type="predicted"/>
<keyword evidence="1" id="KW-0732">Signal</keyword>
<dbReference type="InterPro" id="IPR011519">
    <property type="entry name" value="UnbV_ASPIC"/>
</dbReference>
<dbReference type="PANTHER" id="PTHR16026">
    <property type="entry name" value="CARTILAGE ACIDIC PROTEIN 1"/>
    <property type="match status" value="1"/>
</dbReference>
<dbReference type="SUPFAM" id="SSF69318">
    <property type="entry name" value="Integrin alpha N-terminal domain"/>
    <property type="match status" value="3"/>
</dbReference>
<dbReference type="OrthoDB" id="9816120at2"/>
<dbReference type="AlphaFoldDB" id="A0A495EC73"/>
<dbReference type="Pfam" id="PF07593">
    <property type="entry name" value="UnbV_ASPIC"/>
    <property type="match status" value="1"/>
</dbReference>
<accession>A0A495EC73</accession>
<evidence type="ECO:0000256" key="1">
    <source>
        <dbReference type="ARBA" id="ARBA00022729"/>
    </source>
</evidence>
<protein>
    <submittedName>
        <fullName evidence="3">VCBS repeat protein</fullName>
    </submittedName>
</protein>
<name>A0A495EC73_9FLAO</name>
<dbReference type="InterPro" id="IPR028994">
    <property type="entry name" value="Integrin_alpha_N"/>
</dbReference>
<feature type="domain" description="ASPIC/UnbV" evidence="2">
    <location>
        <begin position="545"/>
        <end position="611"/>
    </location>
</feature>